<evidence type="ECO:0000313" key="2">
    <source>
        <dbReference type="EMBL" id="KAJ5218318.1"/>
    </source>
</evidence>
<protein>
    <submittedName>
        <fullName evidence="2">Uncharacterized protein</fullName>
    </submittedName>
</protein>
<feature type="region of interest" description="Disordered" evidence="1">
    <location>
        <begin position="1"/>
        <end position="34"/>
    </location>
</feature>
<dbReference type="EMBL" id="JAPQKR010000004">
    <property type="protein sequence ID" value="KAJ5218318.1"/>
    <property type="molecule type" value="Genomic_DNA"/>
</dbReference>
<dbReference type="RefSeq" id="XP_058312891.1">
    <property type="nucleotide sequence ID" value="XM_058447480.1"/>
</dbReference>
<gene>
    <name evidence="2" type="ORF">N7498_000417</name>
</gene>
<proteinExistence type="predicted"/>
<keyword evidence="3" id="KW-1185">Reference proteome</keyword>
<dbReference type="GeneID" id="83174780"/>
<comment type="caution">
    <text evidence="2">The sequence shown here is derived from an EMBL/GenBank/DDBJ whole genome shotgun (WGS) entry which is preliminary data.</text>
</comment>
<dbReference type="Proteomes" id="UP001150904">
    <property type="component" value="Unassembled WGS sequence"/>
</dbReference>
<reference evidence="2" key="2">
    <citation type="journal article" date="2023" name="IMA Fungus">
        <title>Comparative genomic study of the Penicillium genus elucidates a diverse pangenome and 15 lateral gene transfer events.</title>
        <authorList>
            <person name="Petersen C."/>
            <person name="Sorensen T."/>
            <person name="Nielsen M.R."/>
            <person name="Sondergaard T.E."/>
            <person name="Sorensen J.L."/>
            <person name="Fitzpatrick D.A."/>
            <person name="Frisvad J.C."/>
            <person name="Nielsen K.L."/>
        </authorList>
    </citation>
    <scope>NUCLEOTIDE SEQUENCE</scope>
    <source>
        <strain evidence="2">IBT 15544</strain>
    </source>
</reference>
<dbReference type="AlphaFoldDB" id="A0A9W9NGT8"/>
<accession>A0A9W9NGT8</accession>
<evidence type="ECO:0000256" key="1">
    <source>
        <dbReference type="SAM" id="MobiDB-lite"/>
    </source>
</evidence>
<reference evidence="2" key="1">
    <citation type="submission" date="2022-12" db="EMBL/GenBank/DDBJ databases">
        <authorList>
            <person name="Petersen C."/>
        </authorList>
    </citation>
    <scope>NUCLEOTIDE SEQUENCE</scope>
    <source>
        <strain evidence="2">IBT 15544</strain>
    </source>
</reference>
<sequence length="126" mass="14512">MQRQSSTAMEEKARAASVSPTRLEPSAQRQQEIERAAGVARARLVSSRRPVTLTTEEVYAMVSHYRINIRAQGRDESLRNELAAIWMERNQPVCVPRLLRDLREGDTQHLAQEWTSDDELEDFLTF</sequence>
<name>A0A9W9NGT8_9EURO</name>
<evidence type="ECO:0000313" key="3">
    <source>
        <dbReference type="Proteomes" id="UP001150904"/>
    </source>
</evidence>
<organism evidence="2 3">
    <name type="scientific">Penicillium cinerascens</name>
    <dbReference type="NCBI Taxonomy" id="70096"/>
    <lineage>
        <taxon>Eukaryota</taxon>
        <taxon>Fungi</taxon>
        <taxon>Dikarya</taxon>
        <taxon>Ascomycota</taxon>
        <taxon>Pezizomycotina</taxon>
        <taxon>Eurotiomycetes</taxon>
        <taxon>Eurotiomycetidae</taxon>
        <taxon>Eurotiales</taxon>
        <taxon>Aspergillaceae</taxon>
        <taxon>Penicillium</taxon>
    </lineage>
</organism>